<reference evidence="1" key="2">
    <citation type="submission" date="2020-09" db="EMBL/GenBank/DDBJ databases">
        <authorList>
            <person name="Sun Q."/>
            <person name="Ohkuma M."/>
        </authorList>
    </citation>
    <scope>NUCLEOTIDE SEQUENCE</scope>
    <source>
        <strain evidence="1">JCM 4637</strain>
    </source>
</reference>
<gene>
    <name evidence="1" type="ORF">GCM10010334_29280</name>
</gene>
<name>A0A919C9X5_9ACTN</name>
<evidence type="ECO:0000313" key="1">
    <source>
        <dbReference type="EMBL" id="GHC92859.1"/>
    </source>
</evidence>
<reference evidence="1" key="1">
    <citation type="journal article" date="2014" name="Int. J. Syst. Evol. Microbiol.">
        <title>Complete genome sequence of Corynebacterium casei LMG S-19264T (=DSM 44701T), isolated from a smear-ripened cheese.</title>
        <authorList>
            <consortium name="US DOE Joint Genome Institute (JGI-PGF)"/>
            <person name="Walter F."/>
            <person name="Albersmeier A."/>
            <person name="Kalinowski J."/>
            <person name="Ruckert C."/>
        </authorList>
    </citation>
    <scope>NUCLEOTIDE SEQUENCE</scope>
    <source>
        <strain evidence="1">JCM 4637</strain>
    </source>
</reference>
<comment type="caution">
    <text evidence="1">The sequence shown here is derived from an EMBL/GenBank/DDBJ whole genome shotgun (WGS) entry which is preliminary data.</text>
</comment>
<accession>A0A919C9X5</accession>
<dbReference type="Proteomes" id="UP000638353">
    <property type="component" value="Unassembled WGS sequence"/>
</dbReference>
<organism evidence="1 2">
    <name type="scientific">Streptomyces finlayi</name>
    <dbReference type="NCBI Taxonomy" id="67296"/>
    <lineage>
        <taxon>Bacteria</taxon>
        <taxon>Bacillati</taxon>
        <taxon>Actinomycetota</taxon>
        <taxon>Actinomycetes</taxon>
        <taxon>Kitasatosporales</taxon>
        <taxon>Streptomycetaceae</taxon>
        <taxon>Streptomyces</taxon>
    </lineage>
</organism>
<evidence type="ECO:0000313" key="2">
    <source>
        <dbReference type="Proteomes" id="UP000638353"/>
    </source>
</evidence>
<protein>
    <recommendedName>
        <fullName evidence="3">Magnesium transporter MgtE intracellular domain-containing protein</fullName>
    </recommendedName>
</protein>
<sequence length="377" mass="40463">MTAAMDKLRTRAEIQKIAALLGEEPESLAFLAALPVDDLRRLREQAVAALFDGQPEMLDRIAGATKLVPAGVAAAISQKALGPRLAAAVAGRLEPRRAADIIEKLPVPFTAESCPHLDPRRIPGIVGNLDEGLVVRIAVALAERGDHLTMGRFVGEIRDSALARILPQVPDELVLRTGAVVDRPERLGEIVELMGEERLAQVIAAASAAGRWPEALAVAGMVTGEQRVRVARLTAARPQEELEALVRATAAQDLWESLLPLVALLDEKERLAVAQLPSLRSPETLRQVVRAVVATELWGAFLPLVEVLPPESRQVVADAAGGLEDAELDALAREVDTRDLWELVLPLVELMDDPAKERLFALPAFREQSGAPGASGT</sequence>
<dbReference type="EMBL" id="BMVC01000005">
    <property type="protein sequence ID" value="GHC92859.1"/>
    <property type="molecule type" value="Genomic_DNA"/>
</dbReference>
<evidence type="ECO:0008006" key="3">
    <source>
        <dbReference type="Google" id="ProtNLM"/>
    </source>
</evidence>
<dbReference type="AlphaFoldDB" id="A0A919C9X5"/>
<proteinExistence type="predicted"/>